<evidence type="ECO:0000313" key="6">
    <source>
        <dbReference type="EMBL" id="MBB5723819.1"/>
    </source>
</evidence>
<name>A0A7W9EZK6_9RHOB</name>
<accession>A0A7W9EZK6</accession>
<keyword evidence="2" id="KW-0805">Transcription regulation</keyword>
<evidence type="ECO:0000256" key="4">
    <source>
        <dbReference type="ARBA" id="ARBA00023163"/>
    </source>
</evidence>
<dbReference type="SUPFAM" id="SSF46785">
    <property type="entry name" value="Winged helix' DNA-binding domain"/>
    <property type="match status" value="1"/>
</dbReference>
<dbReference type="AlphaFoldDB" id="A0A7W9EZK6"/>
<dbReference type="InterPro" id="IPR005119">
    <property type="entry name" value="LysR_subst-bd"/>
</dbReference>
<protein>
    <submittedName>
        <fullName evidence="6">DNA-binding transcriptional LysR family regulator</fullName>
    </submittedName>
</protein>
<dbReference type="RefSeq" id="WP_183530936.1">
    <property type="nucleotide sequence ID" value="NZ_JACIJM010000015.1"/>
</dbReference>
<dbReference type="InterPro" id="IPR036388">
    <property type="entry name" value="WH-like_DNA-bd_sf"/>
</dbReference>
<feature type="domain" description="HTH lysR-type" evidence="5">
    <location>
        <begin position="1"/>
        <end position="58"/>
    </location>
</feature>
<dbReference type="GO" id="GO:0000976">
    <property type="term" value="F:transcription cis-regulatory region binding"/>
    <property type="evidence" value="ECO:0007669"/>
    <property type="project" value="TreeGrafter"/>
</dbReference>
<evidence type="ECO:0000256" key="2">
    <source>
        <dbReference type="ARBA" id="ARBA00023015"/>
    </source>
</evidence>
<gene>
    <name evidence="6" type="ORF">FHS72_003464</name>
</gene>
<dbReference type="InterPro" id="IPR036390">
    <property type="entry name" value="WH_DNA-bd_sf"/>
</dbReference>
<dbReference type="CDD" id="cd05466">
    <property type="entry name" value="PBP2_LTTR_substrate"/>
    <property type="match status" value="1"/>
</dbReference>
<organism evidence="6 7">
    <name type="scientific">Yoonia ponticola</name>
    <dbReference type="NCBI Taxonomy" id="1524255"/>
    <lineage>
        <taxon>Bacteria</taxon>
        <taxon>Pseudomonadati</taxon>
        <taxon>Pseudomonadota</taxon>
        <taxon>Alphaproteobacteria</taxon>
        <taxon>Rhodobacterales</taxon>
        <taxon>Paracoccaceae</taxon>
        <taxon>Yoonia</taxon>
    </lineage>
</organism>
<dbReference type="Gene3D" id="3.40.190.10">
    <property type="entry name" value="Periplasmic binding protein-like II"/>
    <property type="match status" value="2"/>
</dbReference>
<dbReference type="PRINTS" id="PR00039">
    <property type="entry name" value="HTHLYSR"/>
</dbReference>
<sequence>MNFDQVKTFLTVARLGAVRRAASALNLSQPAVSNRILALEKDLNVTLFDRSGGGMQLSRAGILLVPHAEVLEQTMNRIRSELISSELFESVLRLGVIETAAESWLAEFLTRFHRLYPRVLVEVSVDISVNLREQILERSLDLAVLMGPISDYTVSNVALPSVEMGWFKQAGTDDPDLAKTPVITFHRKSRPFQEIHAHLTRLYGSGVRVFPSSALSTGFELVGAGIGAGAFPRLTSHRSMESGRVTLFDPGWTPNSLTLSASYLREYEGTFIEKAVQCLNEVACTSDGSAPD</sequence>
<reference evidence="6 7" key="1">
    <citation type="submission" date="2020-08" db="EMBL/GenBank/DDBJ databases">
        <title>Genomic Encyclopedia of Type Strains, Phase IV (KMG-IV): sequencing the most valuable type-strain genomes for metagenomic binning, comparative biology and taxonomic classification.</title>
        <authorList>
            <person name="Goeker M."/>
        </authorList>
    </citation>
    <scope>NUCLEOTIDE SEQUENCE [LARGE SCALE GENOMIC DNA]</scope>
    <source>
        <strain evidence="6 7">DSM 101064</strain>
    </source>
</reference>
<dbReference type="PANTHER" id="PTHR30126:SF77">
    <property type="entry name" value="TRANSCRIPTIONAL REGULATORY PROTEIN"/>
    <property type="match status" value="1"/>
</dbReference>
<comment type="similarity">
    <text evidence="1">Belongs to the LysR transcriptional regulatory family.</text>
</comment>
<dbReference type="Gene3D" id="1.10.10.10">
    <property type="entry name" value="Winged helix-like DNA-binding domain superfamily/Winged helix DNA-binding domain"/>
    <property type="match status" value="1"/>
</dbReference>
<dbReference type="PANTHER" id="PTHR30126">
    <property type="entry name" value="HTH-TYPE TRANSCRIPTIONAL REGULATOR"/>
    <property type="match status" value="1"/>
</dbReference>
<evidence type="ECO:0000256" key="3">
    <source>
        <dbReference type="ARBA" id="ARBA00023125"/>
    </source>
</evidence>
<evidence type="ECO:0000313" key="7">
    <source>
        <dbReference type="Proteomes" id="UP000535415"/>
    </source>
</evidence>
<dbReference type="Pfam" id="PF03466">
    <property type="entry name" value="LysR_substrate"/>
    <property type="match status" value="1"/>
</dbReference>
<evidence type="ECO:0000259" key="5">
    <source>
        <dbReference type="PROSITE" id="PS50931"/>
    </source>
</evidence>
<evidence type="ECO:0000256" key="1">
    <source>
        <dbReference type="ARBA" id="ARBA00009437"/>
    </source>
</evidence>
<dbReference type="InterPro" id="IPR000847">
    <property type="entry name" value="LysR_HTH_N"/>
</dbReference>
<keyword evidence="3 6" id="KW-0238">DNA-binding</keyword>
<comment type="caution">
    <text evidence="6">The sequence shown here is derived from an EMBL/GenBank/DDBJ whole genome shotgun (WGS) entry which is preliminary data.</text>
</comment>
<dbReference type="GO" id="GO:0003700">
    <property type="term" value="F:DNA-binding transcription factor activity"/>
    <property type="evidence" value="ECO:0007669"/>
    <property type="project" value="InterPro"/>
</dbReference>
<proteinExistence type="inferred from homology"/>
<dbReference type="PROSITE" id="PS50931">
    <property type="entry name" value="HTH_LYSR"/>
    <property type="match status" value="1"/>
</dbReference>
<keyword evidence="4" id="KW-0804">Transcription</keyword>
<dbReference type="Proteomes" id="UP000535415">
    <property type="component" value="Unassembled WGS sequence"/>
</dbReference>
<dbReference type="SUPFAM" id="SSF53850">
    <property type="entry name" value="Periplasmic binding protein-like II"/>
    <property type="match status" value="1"/>
</dbReference>
<dbReference type="EMBL" id="JACIJM010000015">
    <property type="protein sequence ID" value="MBB5723819.1"/>
    <property type="molecule type" value="Genomic_DNA"/>
</dbReference>
<keyword evidence="7" id="KW-1185">Reference proteome</keyword>
<dbReference type="Pfam" id="PF00126">
    <property type="entry name" value="HTH_1"/>
    <property type="match status" value="1"/>
</dbReference>